<gene>
    <name evidence="1" type="ORF">RUMOBE_04128</name>
</gene>
<dbReference type="HOGENOM" id="CLU_3402336_0_0_9"/>
<reference evidence="1 2" key="1">
    <citation type="submission" date="2007-03" db="EMBL/GenBank/DDBJ databases">
        <authorList>
            <person name="Fulton L."/>
            <person name="Clifton S."/>
            <person name="Fulton B."/>
            <person name="Xu J."/>
            <person name="Minx P."/>
            <person name="Pepin K.H."/>
            <person name="Johnson M."/>
            <person name="Thiruvilangam P."/>
            <person name="Bhonagiri V."/>
            <person name="Nash W.E."/>
            <person name="Mardis E.R."/>
            <person name="Wilson R.K."/>
        </authorList>
    </citation>
    <scope>NUCLEOTIDE SEQUENCE [LARGE SCALE GENOMIC DNA]</scope>
    <source>
        <strain evidence="1 2">ATCC 29174</strain>
    </source>
</reference>
<sequence length="30" mass="3344">MGIESKIKEKFRCLKLFISVEKTPTSSGGE</sequence>
<comment type="caution">
    <text evidence="1">The sequence shown here is derived from an EMBL/GenBank/DDBJ whole genome shotgun (WGS) entry which is preliminary data.</text>
</comment>
<dbReference type="AlphaFoldDB" id="A5ZYL1"/>
<dbReference type="Proteomes" id="UP000006002">
    <property type="component" value="Unassembled WGS sequence"/>
</dbReference>
<name>A5ZYL1_9FIRM</name>
<reference evidence="1 2" key="2">
    <citation type="submission" date="2007-04" db="EMBL/GenBank/DDBJ databases">
        <title>Draft genome sequence of Ruminococcus obeum (ATCC 29174).</title>
        <authorList>
            <person name="Sudarsanam P."/>
            <person name="Ley R."/>
            <person name="Guruge J."/>
            <person name="Turnbaugh P.J."/>
            <person name="Mahowald M."/>
            <person name="Liep D."/>
            <person name="Gordon J."/>
        </authorList>
    </citation>
    <scope>NUCLEOTIDE SEQUENCE [LARGE SCALE GENOMIC DNA]</scope>
    <source>
        <strain evidence="1 2">ATCC 29174</strain>
    </source>
</reference>
<evidence type="ECO:0000313" key="2">
    <source>
        <dbReference type="Proteomes" id="UP000006002"/>
    </source>
</evidence>
<dbReference type="EMBL" id="AAVO02000038">
    <property type="protein sequence ID" value="EDM85298.1"/>
    <property type="molecule type" value="Genomic_DNA"/>
</dbReference>
<evidence type="ECO:0000313" key="1">
    <source>
        <dbReference type="EMBL" id="EDM85298.1"/>
    </source>
</evidence>
<accession>A5ZYL1</accession>
<protein>
    <submittedName>
        <fullName evidence="1">Uncharacterized protein</fullName>
    </submittedName>
</protein>
<proteinExistence type="predicted"/>
<organism evidence="1 2">
    <name type="scientific">Blautia obeum ATCC 29174</name>
    <dbReference type="NCBI Taxonomy" id="411459"/>
    <lineage>
        <taxon>Bacteria</taxon>
        <taxon>Bacillati</taxon>
        <taxon>Bacillota</taxon>
        <taxon>Clostridia</taxon>
        <taxon>Lachnospirales</taxon>
        <taxon>Lachnospiraceae</taxon>
        <taxon>Blautia</taxon>
    </lineage>
</organism>